<evidence type="ECO:0000313" key="3">
    <source>
        <dbReference type="Proteomes" id="UP000243459"/>
    </source>
</evidence>
<protein>
    <submittedName>
        <fullName evidence="2">Uncharacterized protein</fullName>
    </submittedName>
</protein>
<accession>A0A5P1EMH3</accession>
<proteinExistence type="predicted"/>
<dbReference type="Proteomes" id="UP000243459">
    <property type="component" value="Chromosome 6"/>
</dbReference>
<organism evidence="2 3">
    <name type="scientific">Asparagus officinalis</name>
    <name type="common">Garden asparagus</name>
    <dbReference type="NCBI Taxonomy" id="4686"/>
    <lineage>
        <taxon>Eukaryota</taxon>
        <taxon>Viridiplantae</taxon>
        <taxon>Streptophyta</taxon>
        <taxon>Embryophyta</taxon>
        <taxon>Tracheophyta</taxon>
        <taxon>Spermatophyta</taxon>
        <taxon>Magnoliopsida</taxon>
        <taxon>Liliopsida</taxon>
        <taxon>Asparagales</taxon>
        <taxon>Asparagaceae</taxon>
        <taxon>Asparagoideae</taxon>
        <taxon>Asparagus</taxon>
    </lineage>
</organism>
<evidence type="ECO:0000256" key="1">
    <source>
        <dbReference type="SAM" id="MobiDB-lite"/>
    </source>
</evidence>
<dbReference type="EMBL" id="CM007386">
    <property type="protein sequence ID" value="ONK66994.1"/>
    <property type="molecule type" value="Genomic_DNA"/>
</dbReference>
<keyword evidence="3" id="KW-1185">Reference proteome</keyword>
<reference evidence="3" key="1">
    <citation type="journal article" date="2017" name="Nat. Commun.">
        <title>The asparagus genome sheds light on the origin and evolution of a young Y chromosome.</title>
        <authorList>
            <person name="Harkess A."/>
            <person name="Zhou J."/>
            <person name="Xu C."/>
            <person name="Bowers J.E."/>
            <person name="Van der Hulst R."/>
            <person name="Ayyampalayam S."/>
            <person name="Mercati F."/>
            <person name="Riccardi P."/>
            <person name="McKain M.R."/>
            <person name="Kakrana A."/>
            <person name="Tang H."/>
            <person name="Ray J."/>
            <person name="Groenendijk J."/>
            <person name="Arikit S."/>
            <person name="Mathioni S.M."/>
            <person name="Nakano M."/>
            <person name="Shan H."/>
            <person name="Telgmann-Rauber A."/>
            <person name="Kanno A."/>
            <person name="Yue Z."/>
            <person name="Chen H."/>
            <person name="Li W."/>
            <person name="Chen Y."/>
            <person name="Xu X."/>
            <person name="Zhang Y."/>
            <person name="Luo S."/>
            <person name="Chen H."/>
            <person name="Gao J."/>
            <person name="Mao Z."/>
            <person name="Pires J.C."/>
            <person name="Luo M."/>
            <person name="Kudrna D."/>
            <person name="Wing R.A."/>
            <person name="Meyers B.C."/>
            <person name="Yi K."/>
            <person name="Kong H."/>
            <person name="Lavrijsen P."/>
            <person name="Sunseri F."/>
            <person name="Falavigna A."/>
            <person name="Ye Y."/>
            <person name="Leebens-Mack J.H."/>
            <person name="Chen G."/>
        </authorList>
    </citation>
    <scope>NUCLEOTIDE SEQUENCE [LARGE SCALE GENOMIC DNA]</scope>
    <source>
        <strain evidence="3">cv. DH0086</strain>
    </source>
</reference>
<gene>
    <name evidence="2" type="ORF">A4U43_C06F14360</name>
</gene>
<sequence>MSAMAPTPSSSSSSSMSTAISASSNPNPSSIKTVHRILLDIVSSATNTTPRLGCCIASAALESFKNEATKMVVALVDMERAFVPPQHFIRLVQRSGVCHSSHDDFVQRHLEELDDASGVTTFGGILMSLIETCLRRGALCNILRPNPTWHNSHVELAIRIMMMSFKVVLMSLEISSR</sequence>
<dbReference type="AlphaFoldDB" id="A0A5P1EMH3"/>
<feature type="region of interest" description="Disordered" evidence="1">
    <location>
        <begin position="1"/>
        <end position="27"/>
    </location>
</feature>
<evidence type="ECO:0000313" key="2">
    <source>
        <dbReference type="EMBL" id="ONK66994.1"/>
    </source>
</evidence>
<name>A0A5P1EMH3_ASPOF</name>
<dbReference type="Gramene" id="ONK66994">
    <property type="protein sequence ID" value="ONK66994"/>
    <property type="gene ID" value="A4U43_C06F14360"/>
</dbReference>